<proteinExistence type="predicted"/>
<reference evidence="2 3" key="1">
    <citation type="journal article" date="2018" name="New Phytol.">
        <title>Phylogenomics of Endogonaceae and evolution of mycorrhizas within Mucoromycota.</title>
        <authorList>
            <person name="Chang Y."/>
            <person name="Desiro A."/>
            <person name="Na H."/>
            <person name="Sandor L."/>
            <person name="Lipzen A."/>
            <person name="Clum A."/>
            <person name="Barry K."/>
            <person name="Grigoriev I.V."/>
            <person name="Martin F.M."/>
            <person name="Stajich J.E."/>
            <person name="Smith M.E."/>
            <person name="Bonito G."/>
            <person name="Spatafora J.W."/>
        </authorList>
    </citation>
    <scope>NUCLEOTIDE SEQUENCE [LARGE SCALE GENOMIC DNA]</scope>
    <source>
        <strain evidence="2 3">AD002</strain>
    </source>
</reference>
<evidence type="ECO:0000313" key="3">
    <source>
        <dbReference type="Proteomes" id="UP000274822"/>
    </source>
</evidence>
<comment type="caution">
    <text evidence="2">The sequence shown here is derived from an EMBL/GenBank/DDBJ whole genome shotgun (WGS) entry which is preliminary data.</text>
</comment>
<protein>
    <submittedName>
        <fullName evidence="2">Uncharacterized protein</fullName>
    </submittedName>
</protein>
<dbReference type="AlphaFoldDB" id="A0A433QBM6"/>
<sequence>MTEDTLRDGSSGTNSSGCPRGIQGGAPETQHKLHALLDDEKLDRLDLQVGQSGSAWESTLLLSPFSLPKARYNEKPLSWQFQRTRGGCLSRGSGCRLRDRLLDNGYGK</sequence>
<accession>A0A433QBM6</accession>
<name>A0A433QBM6_9FUNG</name>
<organism evidence="2 3">
    <name type="scientific">Jimgerdemannia flammicorona</name>
    <dbReference type="NCBI Taxonomy" id="994334"/>
    <lineage>
        <taxon>Eukaryota</taxon>
        <taxon>Fungi</taxon>
        <taxon>Fungi incertae sedis</taxon>
        <taxon>Mucoromycota</taxon>
        <taxon>Mucoromycotina</taxon>
        <taxon>Endogonomycetes</taxon>
        <taxon>Endogonales</taxon>
        <taxon>Endogonaceae</taxon>
        <taxon>Jimgerdemannia</taxon>
    </lineage>
</organism>
<gene>
    <name evidence="2" type="ORF">BC938DRAFT_483643</name>
</gene>
<feature type="compositionally biased region" description="Polar residues" evidence="1">
    <location>
        <begin position="8"/>
        <end position="17"/>
    </location>
</feature>
<evidence type="ECO:0000313" key="2">
    <source>
        <dbReference type="EMBL" id="RUS27161.1"/>
    </source>
</evidence>
<keyword evidence="3" id="KW-1185">Reference proteome</keyword>
<dbReference type="Proteomes" id="UP000274822">
    <property type="component" value="Unassembled WGS sequence"/>
</dbReference>
<feature type="region of interest" description="Disordered" evidence="1">
    <location>
        <begin position="1"/>
        <end position="30"/>
    </location>
</feature>
<dbReference type="EMBL" id="RBNJ01008927">
    <property type="protein sequence ID" value="RUS27161.1"/>
    <property type="molecule type" value="Genomic_DNA"/>
</dbReference>
<evidence type="ECO:0000256" key="1">
    <source>
        <dbReference type="SAM" id="MobiDB-lite"/>
    </source>
</evidence>